<proteinExistence type="inferred from homology"/>
<organism evidence="6 7">
    <name type="scientific">Papilio machaon</name>
    <name type="common">Old World swallowtail butterfly</name>
    <dbReference type="NCBI Taxonomy" id="76193"/>
    <lineage>
        <taxon>Eukaryota</taxon>
        <taxon>Metazoa</taxon>
        <taxon>Ecdysozoa</taxon>
        <taxon>Arthropoda</taxon>
        <taxon>Hexapoda</taxon>
        <taxon>Insecta</taxon>
        <taxon>Pterygota</taxon>
        <taxon>Neoptera</taxon>
        <taxon>Endopterygota</taxon>
        <taxon>Lepidoptera</taxon>
        <taxon>Glossata</taxon>
        <taxon>Ditrysia</taxon>
        <taxon>Papilionoidea</taxon>
        <taxon>Papilionidae</taxon>
        <taxon>Papilioninae</taxon>
        <taxon>Papilio</taxon>
    </lineage>
</organism>
<dbReference type="Gene3D" id="2.10.310.10">
    <property type="entry name" value="Serpins superfamily"/>
    <property type="match status" value="1"/>
</dbReference>
<dbReference type="SMART" id="SM00093">
    <property type="entry name" value="SERPIN"/>
    <property type="match status" value="1"/>
</dbReference>
<dbReference type="PANTHER" id="PTHR11461">
    <property type="entry name" value="SERINE PROTEASE INHIBITOR, SERPIN"/>
    <property type="match status" value="1"/>
</dbReference>
<sequence length="490" mass="55553">MLLEGAAGDTAIEIRNALRLSPDKDEFREQLNAYLSVLKANDSDVTLLNSNAIFVAPKVSVKKEFIIMLYNVYLTEVRVVNFREPVPTADLINTWIRNNTKGHINTLLEPEHIDPMSELLLANSLYFKSNWQHSFNPQLTRGACFRSRGNCQTVAMMELQAGLNYAYVDDLRAHALELPYEVQHIDPMSELLLANSLYFKSNWQHSFNPQLTRGACFRSRGNCQTVAMMELQAGLNYAYVDDLRAHALELPYENGRYSMFLLVPYEQDGVTQLLRDLPYFSLPQIASLMEETDVRLQMPKFTINYSNDMAGALRAMKIKLLFTNKADLSAMFNSSSLVNNIFHKVHIAVDETGTVAAAASSAMVIPLIENGVQIRVDHPFLFFIRDNKLGLVLFEGKVEEPTPYVEPKPVTPNVTDTYIVPEKVSCPFLFFIRDNKLGLVLFEGKVEEPTPYVEPKPVTPNVTDAHIVPENVSPSERKYMPKNFIRRLFG</sequence>
<keyword evidence="7" id="KW-1185">Reference proteome</keyword>
<evidence type="ECO:0000256" key="2">
    <source>
        <dbReference type="ARBA" id="ARBA00022690"/>
    </source>
</evidence>
<gene>
    <name evidence="6" type="ORF">RR48_05344</name>
</gene>
<dbReference type="InterPro" id="IPR036186">
    <property type="entry name" value="Serpin_sf"/>
</dbReference>
<dbReference type="InterPro" id="IPR000215">
    <property type="entry name" value="Serpin_fam"/>
</dbReference>
<dbReference type="InterPro" id="IPR023795">
    <property type="entry name" value="Serpin_CS"/>
</dbReference>
<dbReference type="InParanoid" id="A0A0N1IAM8"/>
<evidence type="ECO:0000313" key="6">
    <source>
        <dbReference type="EMBL" id="KPJ15999.1"/>
    </source>
</evidence>
<reference evidence="6 7" key="1">
    <citation type="journal article" date="2015" name="Nat. Commun.">
        <title>Outbred genome sequencing and CRISPR/Cas9 gene editing in butterflies.</title>
        <authorList>
            <person name="Li X."/>
            <person name="Fan D."/>
            <person name="Zhang W."/>
            <person name="Liu G."/>
            <person name="Zhang L."/>
            <person name="Zhao L."/>
            <person name="Fang X."/>
            <person name="Chen L."/>
            <person name="Dong Y."/>
            <person name="Chen Y."/>
            <person name="Ding Y."/>
            <person name="Zhao R."/>
            <person name="Feng M."/>
            <person name="Zhu Y."/>
            <person name="Feng Y."/>
            <person name="Jiang X."/>
            <person name="Zhu D."/>
            <person name="Xiang H."/>
            <person name="Feng X."/>
            <person name="Li S."/>
            <person name="Wang J."/>
            <person name="Zhang G."/>
            <person name="Kronforst M.R."/>
            <person name="Wang W."/>
        </authorList>
    </citation>
    <scope>NUCLEOTIDE SEQUENCE [LARGE SCALE GENOMIC DNA]</scope>
    <source>
        <strain evidence="6">Ya'a_city_454_Pm</strain>
        <tissue evidence="6">Whole body</tissue>
    </source>
</reference>
<dbReference type="InterPro" id="IPR023796">
    <property type="entry name" value="Serpin_dom"/>
</dbReference>
<evidence type="ECO:0000256" key="1">
    <source>
        <dbReference type="ARBA" id="ARBA00009500"/>
    </source>
</evidence>
<dbReference type="InterPro" id="IPR042178">
    <property type="entry name" value="Serpin_sf_1"/>
</dbReference>
<feature type="domain" description="Serpin" evidence="5">
    <location>
        <begin position="1"/>
        <end position="401"/>
    </location>
</feature>
<dbReference type="AlphaFoldDB" id="A0A0N1IAM8"/>
<dbReference type="EMBL" id="KQ460317">
    <property type="protein sequence ID" value="KPJ15999.1"/>
    <property type="molecule type" value="Genomic_DNA"/>
</dbReference>
<keyword evidence="2" id="KW-0646">Protease inhibitor</keyword>
<evidence type="ECO:0000313" key="7">
    <source>
        <dbReference type="Proteomes" id="UP000053240"/>
    </source>
</evidence>
<dbReference type="GO" id="GO:0004867">
    <property type="term" value="F:serine-type endopeptidase inhibitor activity"/>
    <property type="evidence" value="ECO:0007669"/>
    <property type="project" value="UniProtKB-KW"/>
</dbReference>
<evidence type="ECO:0000256" key="4">
    <source>
        <dbReference type="RuleBase" id="RU000411"/>
    </source>
</evidence>
<dbReference type="Gene3D" id="3.30.497.10">
    <property type="entry name" value="Antithrombin, subunit I, domain 2"/>
    <property type="match status" value="1"/>
</dbReference>
<dbReference type="SUPFAM" id="SSF56574">
    <property type="entry name" value="Serpins"/>
    <property type="match status" value="3"/>
</dbReference>
<dbReference type="Gene3D" id="6.20.40.10">
    <property type="match status" value="1"/>
</dbReference>
<evidence type="ECO:0000256" key="3">
    <source>
        <dbReference type="ARBA" id="ARBA00022900"/>
    </source>
</evidence>
<accession>A0A0N1IAM8</accession>
<dbReference type="Pfam" id="PF00079">
    <property type="entry name" value="Serpin"/>
    <property type="match status" value="2"/>
</dbReference>
<name>A0A0N1IAM8_PAPMA</name>
<dbReference type="GO" id="GO:0005615">
    <property type="term" value="C:extracellular space"/>
    <property type="evidence" value="ECO:0007669"/>
    <property type="project" value="InterPro"/>
</dbReference>
<dbReference type="PANTHER" id="PTHR11461:SF211">
    <property type="entry name" value="GH10112P-RELATED"/>
    <property type="match status" value="1"/>
</dbReference>
<dbReference type="Proteomes" id="UP000053240">
    <property type="component" value="Unassembled WGS sequence"/>
</dbReference>
<evidence type="ECO:0000259" key="5">
    <source>
        <dbReference type="SMART" id="SM00093"/>
    </source>
</evidence>
<dbReference type="InterPro" id="IPR042185">
    <property type="entry name" value="Serpin_sf_2"/>
</dbReference>
<dbReference type="Gene3D" id="2.30.39.10">
    <property type="entry name" value="Alpha-1-antitrypsin, domain 1"/>
    <property type="match status" value="3"/>
</dbReference>
<comment type="similarity">
    <text evidence="1 4">Belongs to the serpin family.</text>
</comment>
<protein>
    <submittedName>
        <fullName evidence="6">Serpin B10</fullName>
    </submittedName>
</protein>
<keyword evidence="3" id="KW-0722">Serine protease inhibitor</keyword>
<dbReference type="PROSITE" id="PS00284">
    <property type="entry name" value="SERPIN"/>
    <property type="match status" value="1"/>
</dbReference>